<evidence type="ECO:0000313" key="1">
    <source>
        <dbReference type="EMBL" id="MUH59988.1"/>
    </source>
</evidence>
<evidence type="ECO:0000313" key="2">
    <source>
        <dbReference type="Proteomes" id="UP000487882"/>
    </source>
</evidence>
<protein>
    <submittedName>
        <fullName evidence="1">Uncharacterized protein</fullName>
    </submittedName>
</protein>
<sequence length="254" mass="27673">MSTCERFLSTAQSHSNIVSNNNIPLLVRYQFADFEQHDWLNVAMQCPAQLSEATMRSAQAQHSARMLANYFGFSYTPLTVTQLDATNSISLPGESLAQLALAEDRAGFATEVLAGRYASTQISTDTTFVKQLENDGTLLTLSDEHKEVASRMMTLAQGAQDLRRKVYDTQQLTANPVATTDAANGIRSHTAAILEINCAREELQALGKLPTSDIAKAQKDSSDALLQFVLLIATHATTAFDLGYPSADYALFAQ</sequence>
<dbReference type="EMBL" id="WNLP01000006">
    <property type="protein sequence ID" value="MUH59988.1"/>
    <property type="molecule type" value="Genomic_DNA"/>
</dbReference>
<dbReference type="Proteomes" id="UP000487882">
    <property type="component" value="Unassembled WGS sequence"/>
</dbReference>
<reference evidence="1 2" key="1">
    <citation type="submission" date="2019-09" db="EMBL/GenBank/DDBJ databases">
        <title>Bifidobacterium canis sp. nov., isolated from the digestive tract of German Shepherd dog puppy.</title>
        <authorList>
            <person name="Bunesova V."/>
        </authorList>
    </citation>
    <scope>NUCLEOTIDE SEQUENCE [LARGE SCALE GENOMIC DNA]</scope>
    <source>
        <strain evidence="1 2">GSD1FS</strain>
    </source>
</reference>
<gene>
    <name evidence="1" type="ORF">GSD1FS_1333</name>
</gene>
<comment type="caution">
    <text evidence="1">The sequence shown here is derived from an EMBL/GenBank/DDBJ whole genome shotgun (WGS) entry which is preliminary data.</text>
</comment>
<proteinExistence type="predicted"/>
<keyword evidence="2" id="KW-1185">Reference proteome</keyword>
<name>A0A7K1J5N5_9BIFI</name>
<accession>A0A7K1J5N5</accession>
<dbReference type="RefSeq" id="WP_246165971.1">
    <property type="nucleotide sequence ID" value="NZ_WNLP01000006.1"/>
</dbReference>
<organism evidence="1 2">
    <name type="scientific">Bifidobacterium canis</name>
    <dbReference type="NCBI Taxonomy" id="2610880"/>
    <lineage>
        <taxon>Bacteria</taxon>
        <taxon>Bacillati</taxon>
        <taxon>Actinomycetota</taxon>
        <taxon>Actinomycetes</taxon>
        <taxon>Bifidobacteriales</taxon>
        <taxon>Bifidobacteriaceae</taxon>
        <taxon>Bifidobacterium</taxon>
    </lineage>
</organism>
<dbReference type="AlphaFoldDB" id="A0A7K1J5N5"/>